<dbReference type="Gene3D" id="2.60.40.420">
    <property type="entry name" value="Cupredoxins - blue copper proteins"/>
    <property type="match status" value="3"/>
</dbReference>
<evidence type="ECO:0000313" key="11">
    <source>
        <dbReference type="EMBL" id="CDM36074.1"/>
    </source>
</evidence>
<dbReference type="CDD" id="cd13901">
    <property type="entry name" value="CuRO_3_MaLCC_like"/>
    <property type="match status" value="1"/>
</dbReference>
<keyword evidence="4" id="KW-0560">Oxidoreductase</keyword>
<dbReference type="InterPro" id="IPR002355">
    <property type="entry name" value="Cu_oxidase_Cu_BS"/>
</dbReference>
<feature type="chain" id="PRO_5004881811" evidence="7">
    <location>
        <begin position="21"/>
        <end position="592"/>
    </location>
</feature>
<evidence type="ECO:0000259" key="8">
    <source>
        <dbReference type="Pfam" id="PF00394"/>
    </source>
</evidence>
<keyword evidence="6" id="KW-0325">Glycoprotein</keyword>
<dbReference type="InterPro" id="IPR008972">
    <property type="entry name" value="Cupredoxin"/>
</dbReference>
<comment type="similarity">
    <text evidence="1">Belongs to the multicopper oxidase family.</text>
</comment>
<dbReference type="AlphaFoldDB" id="W6QPQ5"/>
<dbReference type="InterPro" id="IPR033138">
    <property type="entry name" value="Cu_oxidase_CS"/>
</dbReference>
<dbReference type="InterPro" id="IPR011707">
    <property type="entry name" value="Cu-oxidase-like_N"/>
</dbReference>
<dbReference type="InterPro" id="IPR011706">
    <property type="entry name" value="Cu-oxidase_C"/>
</dbReference>
<evidence type="ECO:0000256" key="7">
    <source>
        <dbReference type="SAM" id="SignalP"/>
    </source>
</evidence>
<dbReference type="STRING" id="1365484.W6QPQ5"/>
<dbReference type="Pfam" id="PF07731">
    <property type="entry name" value="Cu-oxidase_2"/>
    <property type="match status" value="1"/>
</dbReference>
<gene>
    <name evidence="11" type="ORF">PROQFM164_S04g000955</name>
</gene>
<evidence type="ECO:0000256" key="4">
    <source>
        <dbReference type="ARBA" id="ARBA00023002"/>
    </source>
</evidence>
<protein>
    <submittedName>
        <fullName evidence="11">Cupredoxin</fullName>
    </submittedName>
</protein>
<dbReference type="CDD" id="cd13880">
    <property type="entry name" value="CuRO_2_MaLCC_like"/>
    <property type="match status" value="1"/>
</dbReference>
<evidence type="ECO:0000256" key="1">
    <source>
        <dbReference type="ARBA" id="ARBA00010609"/>
    </source>
</evidence>
<dbReference type="InterPro" id="IPR045087">
    <property type="entry name" value="Cu-oxidase_fam"/>
</dbReference>
<evidence type="ECO:0000259" key="9">
    <source>
        <dbReference type="Pfam" id="PF07731"/>
    </source>
</evidence>
<dbReference type="GO" id="GO:0005507">
    <property type="term" value="F:copper ion binding"/>
    <property type="evidence" value="ECO:0007669"/>
    <property type="project" value="InterPro"/>
</dbReference>
<proteinExistence type="inferred from homology"/>
<sequence length="592" mass="66407">MRFSSIIFLANLLGAGIACADCSYKPSTTLRPIATRTRLRNTYRPTGTPCAGNAPNDRSVWCNYSIDTDYENVVPDTGVTREYWFEVKEVTLSPDGFMAPRPAMTINGTFPGPPLVADWGDWVVVHVSNHLYKAMNGSSIHWHGIRQNYTNPNDGVPSLTQCPIAPGSTMTYKWRAGQYGSSWYHSHIGLQAWEGVYGAIIINGPATANYDVDKGALFLSDWTHETVDQLHQDVQLRGPVRKLSNGLLNGKNVYGNGTNTTGSPFHMKVQKGKSYRLRLVNPAIDTHWKFTIDNHIMTVIAMDLVPIKPFVTNVVSIGMGQRYDVIITANQESVAESFWMRAIPADRCSQNEMAGNIRGIVYYGNRPKQPRTQSFPFTNVCEDELLTNLIPHVPKNVDLPVSPVWDRNVTVSNTRNAQNFFRWQFNSTSMNVSWENPTLMQVYHSDPGFSTSSGVIELPFKNKWVYLFIQNTLVTHPIHLHGHDFSILAQGQPGPGKPQWDGSIITQNPPRRDTAVLAGGGWLLIAFKTNNPGAWLMHCHIGWHVDEGLALQFIERQDEIRDLIDYTPFNENCAAWDKYVKTKNVVQQDSGV</sequence>
<name>W6QPQ5_PENRF</name>
<reference evidence="11" key="1">
    <citation type="journal article" date="2014" name="Nat. Commun.">
        <title>Multiple recent horizontal transfers of a large genomic region in cheese making fungi.</title>
        <authorList>
            <person name="Cheeseman K."/>
            <person name="Ropars J."/>
            <person name="Renault P."/>
            <person name="Dupont J."/>
            <person name="Gouzy J."/>
            <person name="Branca A."/>
            <person name="Abraham A.L."/>
            <person name="Ceppi M."/>
            <person name="Conseiller E."/>
            <person name="Debuchy R."/>
            <person name="Malagnac F."/>
            <person name="Goarin A."/>
            <person name="Silar P."/>
            <person name="Lacoste S."/>
            <person name="Sallet E."/>
            <person name="Bensimon A."/>
            <person name="Giraud T."/>
            <person name="Brygoo Y."/>
        </authorList>
    </citation>
    <scope>NUCLEOTIDE SEQUENCE [LARGE SCALE GENOMIC DNA]</scope>
    <source>
        <strain evidence="11">FM164</strain>
    </source>
</reference>
<feature type="signal peptide" evidence="7">
    <location>
        <begin position="1"/>
        <end position="20"/>
    </location>
</feature>
<dbReference type="OrthoDB" id="2121828at2759"/>
<accession>W6QPQ5</accession>
<dbReference type="SUPFAM" id="SSF49503">
    <property type="entry name" value="Cupredoxins"/>
    <property type="match status" value="3"/>
</dbReference>
<dbReference type="PROSITE" id="PS51257">
    <property type="entry name" value="PROKAR_LIPOPROTEIN"/>
    <property type="match status" value="1"/>
</dbReference>
<evidence type="ECO:0000256" key="5">
    <source>
        <dbReference type="ARBA" id="ARBA00023008"/>
    </source>
</evidence>
<evidence type="ECO:0000256" key="6">
    <source>
        <dbReference type="ARBA" id="ARBA00023180"/>
    </source>
</evidence>
<keyword evidence="3" id="KW-0677">Repeat</keyword>
<evidence type="ECO:0000256" key="3">
    <source>
        <dbReference type="ARBA" id="ARBA00022737"/>
    </source>
</evidence>
<dbReference type="FunFam" id="2.60.40.420:FF:000038">
    <property type="entry name" value="Extracellular dihydrogeodin oxidase/laccase"/>
    <property type="match status" value="1"/>
</dbReference>
<dbReference type="OMA" id="THWKFTI"/>
<keyword evidence="12" id="KW-1185">Reference proteome</keyword>
<feature type="domain" description="Plastocyanin-like" evidence="9">
    <location>
        <begin position="434"/>
        <end position="558"/>
    </location>
</feature>
<evidence type="ECO:0000256" key="2">
    <source>
        <dbReference type="ARBA" id="ARBA00022723"/>
    </source>
</evidence>
<dbReference type="PROSITE" id="PS00080">
    <property type="entry name" value="MULTICOPPER_OXIDASE2"/>
    <property type="match status" value="1"/>
</dbReference>
<keyword evidence="5" id="KW-0186">Copper</keyword>
<organism evidence="11 12">
    <name type="scientific">Penicillium roqueforti (strain FM164)</name>
    <dbReference type="NCBI Taxonomy" id="1365484"/>
    <lineage>
        <taxon>Eukaryota</taxon>
        <taxon>Fungi</taxon>
        <taxon>Dikarya</taxon>
        <taxon>Ascomycota</taxon>
        <taxon>Pezizomycotina</taxon>
        <taxon>Eurotiomycetes</taxon>
        <taxon>Eurotiomycetidae</taxon>
        <taxon>Eurotiales</taxon>
        <taxon>Aspergillaceae</taxon>
        <taxon>Penicillium</taxon>
    </lineage>
</organism>
<dbReference type="Pfam" id="PF00394">
    <property type="entry name" value="Cu-oxidase"/>
    <property type="match status" value="1"/>
</dbReference>
<dbReference type="FunFam" id="2.60.40.420:FF:000021">
    <property type="entry name" value="Extracellular dihydrogeodin oxidase/laccase"/>
    <property type="match status" value="1"/>
</dbReference>
<feature type="domain" description="Plastocyanin-like" evidence="10">
    <location>
        <begin position="87"/>
        <end position="205"/>
    </location>
</feature>
<dbReference type="CDD" id="cd13854">
    <property type="entry name" value="CuRO_1_MaLCC_like"/>
    <property type="match status" value="1"/>
</dbReference>
<dbReference type="Proteomes" id="UP000030686">
    <property type="component" value="Unassembled WGS sequence"/>
</dbReference>
<dbReference type="Pfam" id="PF07732">
    <property type="entry name" value="Cu-oxidase_3"/>
    <property type="match status" value="1"/>
</dbReference>
<keyword evidence="7" id="KW-0732">Signal</keyword>
<feature type="domain" description="Plastocyanin-like" evidence="8">
    <location>
        <begin position="217"/>
        <end position="363"/>
    </location>
</feature>
<dbReference type="PANTHER" id="PTHR11709:SF502">
    <property type="entry name" value="MULTICOPPER OXIDASE"/>
    <property type="match status" value="1"/>
</dbReference>
<evidence type="ECO:0000313" key="12">
    <source>
        <dbReference type="Proteomes" id="UP000030686"/>
    </source>
</evidence>
<dbReference type="PROSITE" id="PS00079">
    <property type="entry name" value="MULTICOPPER_OXIDASE1"/>
    <property type="match status" value="1"/>
</dbReference>
<keyword evidence="2" id="KW-0479">Metal-binding</keyword>
<dbReference type="GO" id="GO:0016491">
    <property type="term" value="F:oxidoreductase activity"/>
    <property type="evidence" value="ECO:0007669"/>
    <property type="project" value="UniProtKB-KW"/>
</dbReference>
<dbReference type="PANTHER" id="PTHR11709">
    <property type="entry name" value="MULTI-COPPER OXIDASE"/>
    <property type="match status" value="1"/>
</dbReference>
<dbReference type="InterPro" id="IPR001117">
    <property type="entry name" value="Cu-oxidase_2nd"/>
</dbReference>
<evidence type="ECO:0000259" key="10">
    <source>
        <dbReference type="Pfam" id="PF07732"/>
    </source>
</evidence>
<dbReference type="EMBL" id="HG792018">
    <property type="protein sequence ID" value="CDM36074.1"/>
    <property type="molecule type" value="Genomic_DNA"/>
</dbReference>